<organism evidence="8 9">
    <name type="scientific">Cellulomonas chengniuliangii</name>
    <dbReference type="NCBI Taxonomy" id="2968084"/>
    <lineage>
        <taxon>Bacteria</taxon>
        <taxon>Bacillati</taxon>
        <taxon>Actinomycetota</taxon>
        <taxon>Actinomycetes</taxon>
        <taxon>Micrococcales</taxon>
        <taxon>Cellulomonadaceae</taxon>
        <taxon>Cellulomonas</taxon>
    </lineage>
</organism>
<feature type="transmembrane region" description="Helical" evidence="7">
    <location>
        <begin position="233"/>
        <end position="255"/>
    </location>
</feature>
<evidence type="ECO:0000256" key="6">
    <source>
        <dbReference type="ARBA" id="ARBA00023136"/>
    </source>
</evidence>
<feature type="transmembrane region" description="Helical" evidence="7">
    <location>
        <begin position="144"/>
        <end position="162"/>
    </location>
</feature>
<keyword evidence="3" id="KW-1003">Cell membrane</keyword>
<accession>A0ABY5L5V8</accession>
<comment type="subcellular location">
    <subcellularLocation>
        <location evidence="1">Cell membrane</location>
        <topology evidence="1">Multi-pass membrane protein</topology>
    </subcellularLocation>
</comment>
<gene>
    <name evidence="8" type="ORF">NP064_00330</name>
</gene>
<evidence type="ECO:0000256" key="4">
    <source>
        <dbReference type="ARBA" id="ARBA00022692"/>
    </source>
</evidence>
<evidence type="ECO:0000256" key="3">
    <source>
        <dbReference type="ARBA" id="ARBA00022475"/>
    </source>
</evidence>
<evidence type="ECO:0000256" key="2">
    <source>
        <dbReference type="ARBA" id="ARBA00007977"/>
    </source>
</evidence>
<comment type="similarity">
    <text evidence="2">Belongs to the UPF0324 family.</text>
</comment>
<feature type="transmembrane region" description="Helical" evidence="7">
    <location>
        <begin position="117"/>
        <end position="135"/>
    </location>
</feature>
<feature type="transmembrane region" description="Helical" evidence="7">
    <location>
        <begin position="174"/>
        <end position="196"/>
    </location>
</feature>
<proteinExistence type="inferred from homology"/>
<dbReference type="PANTHER" id="PTHR30106">
    <property type="entry name" value="INNER MEMBRANE PROTEIN YEIH-RELATED"/>
    <property type="match status" value="1"/>
</dbReference>
<name>A0ABY5L5V8_9CELL</name>
<keyword evidence="5 7" id="KW-1133">Transmembrane helix</keyword>
<feature type="transmembrane region" description="Helical" evidence="7">
    <location>
        <begin position="330"/>
        <end position="351"/>
    </location>
</feature>
<evidence type="ECO:0000256" key="5">
    <source>
        <dbReference type="ARBA" id="ARBA00022989"/>
    </source>
</evidence>
<keyword evidence="9" id="KW-1185">Reference proteome</keyword>
<dbReference type="PANTHER" id="PTHR30106:SF2">
    <property type="entry name" value="UPF0324 INNER MEMBRANE PROTEIN YEIH"/>
    <property type="match status" value="1"/>
</dbReference>
<evidence type="ECO:0000256" key="7">
    <source>
        <dbReference type="SAM" id="Phobius"/>
    </source>
</evidence>
<dbReference type="Proteomes" id="UP001316189">
    <property type="component" value="Chromosome"/>
</dbReference>
<evidence type="ECO:0000313" key="9">
    <source>
        <dbReference type="Proteomes" id="UP001316189"/>
    </source>
</evidence>
<evidence type="ECO:0000256" key="1">
    <source>
        <dbReference type="ARBA" id="ARBA00004651"/>
    </source>
</evidence>
<dbReference type="EMBL" id="CP101988">
    <property type="protein sequence ID" value="UUI76855.1"/>
    <property type="molecule type" value="Genomic_DNA"/>
</dbReference>
<dbReference type="Pfam" id="PF03601">
    <property type="entry name" value="Cons_hypoth698"/>
    <property type="match status" value="1"/>
</dbReference>
<dbReference type="InterPro" id="IPR018383">
    <property type="entry name" value="UPF0324_pro"/>
</dbReference>
<feature type="transmembrane region" description="Helical" evidence="7">
    <location>
        <begin position="297"/>
        <end position="318"/>
    </location>
</feature>
<protein>
    <submittedName>
        <fullName evidence="8">Sulfate exporter family transporter</fullName>
    </submittedName>
</protein>
<feature type="transmembrane region" description="Helical" evidence="7">
    <location>
        <begin position="208"/>
        <end position="227"/>
    </location>
</feature>
<dbReference type="RefSeq" id="WP_227568665.1">
    <property type="nucleotide sequence ID" value="NZ_CP101988.1"/>
</dbReference>
<reference evidence="8 9" key="1">
    <citation type="submission" date="2022-07" db="EMBL/GenBank/DDBJ databases">
        <title>Novel species in genus cellulomonas.</title>
        <authorList>
            <person name="Ye L."/>
        </authorList>
    </citation>
    <scope>NUCLEOTIDE SEQUENCE [LARGE SCALE GENOMIC DNA]</scope>
    <source>
        <strain evidence="9">zg-Y338</strain>
    </source>
</reference>
<evidence type="ECO:0000313" key="8">
    <source>
        <dbReference type="EMBL" id="UUI76855.1"/>
    </source>
</evidence>
<keyword evidence="4 7" id="KW-0812">Transmembrane</keyword>
<feature type="transmembrane region" description="Helical" evidence="7">
    <location>
        <begin position="44"/>
        <end position="71"/>
    </location>
</feature>
<keyword evidence="6 7" id="KW-0472">Membrane</keyword>
<feature type="transmembrane region" description="Helical" evidence="7">
    <location>
        <begin position="267"/>
        <end position="285"/>
    </location>
</feature>
<sequence>MVGAVIHESVRPDRTPPAPLIPAAPPTGAGRAAVLPGVLAAGGVAAVCVAVSAALPTFPVLLAAIGAGLAARVLRLVRPALEPGLAWTSRHVLRAGVVLLGLQVSAAEVLSLGAAELAVLGVTVAVTFCATRWLGPRLGVGRGLSLLVATGSSICGAAAVAAMSPVADADEDDVATAVATVTLYGSIAILVVPLLASAAGLDDRTAGLWAGMSVHEVAQVVAAAGAVSATALAVSVVAKLARVVLLAPLVAVVGLRRRRSRGAQPGARPPMVPLFVVGFLVAVAVRSSGLAPGAVTSTARVATTLALGAAMVALGSQVHVGRLVRSGGRALRLGAAATAIAMSVSLGGLLLTA</sequence>